<evidence type="ECO:0000259" key="2">
    <source>
        <dbReference type="Pfam" id="PF01551"/>
    </source>
</evidence>
<dbReference type="CDD" id="cd12797">
    <property type="entry name" value="M23_peptidase"/>
    <property type="match status" value="1"/>
</dbReference>
<dbReference type="AlphaFoldDB" id="A0A926FDK6"/>
<dbReference type="PANTHER" id="PTHR21666:SF270">
    <property type="entry name" value="MUREIN HYDROLASE ACTIVATOR ENVC"/>
    <property type="match status" value="1"/>
</dbReference>
<reference evidence="3" key="1">
    <citation type="submission" date="2020-08" db="EMBL/GenBank/DDBJ databases">
        <title>Genome public.</title>
        <authorList>
            <person name="Liu C."/>
            <person name="Sun Q."/>
        </authorList>
    </citation>
    <scope>NUCLEOTIDE SEQUENCE</scope>
    <source>
        <strain evidence="3">NSJ-50</strain>
    </source>
</reference>
<dbReference type="GO" id="GO:0004222">
    <property type="term" value="F:metalloendopeptidase activity"/>
    <property type="evidence" value="ECO:0007669"/>
    <property type="project" value="TreeGrafter"/>
</dbReference>
<protein>
    <submittedName>
        <fullName evidence="3">M23 family metallopeptidase</fullName>
    </submittedName>
</protein>
<dbReference type="InterPro" id="IPR011055">
    <property type="entry name" value="Dup_hybrid_motif"/>
</dbReference>
<sequence>MSASKLRYSSRNEKTDSAKGHGIAKKFAFQTLASVCILGASVFACNSNFPYSENFKTYIKRSLNVSTDISKVKSAASFAIKKSGLDSIEVIKNIDDRLNEGNVQNPEIPSESDAEAASEKIEPPSETAPEIETVKNAPAETTPQTNPDAMPAFRNPTEGKISSVFGGRVHPVTGADGNFHTGIDIAGVMNQTVISAAEGKVIKTGEDSANGKYVIIEHTGGYTTAYAHLNKICVTEGEYVDNNTKIGQMGESGIATGVHLHFEIKKNGERLNPENFVLYKHK</sequence>
<gene>
    <name evidence="3" type="ORF">H8706_10335</name>
</gene>
<comment type="caution">
    <text evidence="3">The sequence shown here is derived from an EMBL/GenBank/DDBJ whole genome shotgun (WGS) entry which is preliminary data.</text>
</comment>
<keyword evidence="4" id="KW-1185">Reference proteome</keyword>
<dbReference type="RefSeq" id="WP_262432570.1">
    <property type="nucleotide sequence ID" value="NZ_JACRTE010000018.1"/>
</dbReference>
<dbReference type="SUPFAM" id="SSF51261">
    <property type="entry name" value="Duplicated hybrid motif"/>
    <property type="match status" value="1"/>
</dbReference>
<dbReference type="EMBL" id="JACRTE010000018">
    <property type="protein sequence ID" value="MBC8597257.1"/>
    <property type="molecule type" value="Genomic_DNA"/>
</dbReference>
<dbReference type="Gene3D" id="2.70.70.10">
    <property type="entry name" value="Glucose Permease (Domain IIA)"/>
    <property type="match status" value="1"/>
</dbReference>
<evidence type="ECO:0000313" key="3">
    <source>
        <dbReference type="EMBL" id="MBC8597257.1"/>
    </source>
</evidence>
<evidence type="ECO:0000256" key="1">
    <source>
        <dbReference type="SAM" id="MobiDB-lite"/>
    </source>
</evidence>
<proteinExistence type="predicted"/>
<evidence type="ECO:0000313" key="4">
    <source>
        <dbReference type="Proteomes" id="UP000647416"/>
    </source>
</evidence>
<accession>A0A926FDK6</accession>
<name>A0A926FDK6_9FIRM</name>
<organism evidence="3 4">
    <name type="scientific">Qingrenia yutianensis</name>
    <dbReference type="NCBI Taxonomy" id="2763676"/>
    <lineage>
        <taxon>Bacteria</taxon>
        <taxon>Bacillati</taxon>
        <taxon>Bacillota</taxon>
        <taxon>Clostridia</taxon>
        <taxon>Eubacteriales</taxon>
        <taxon>Oscillospiraceae</taxon>
        <taxon>Qingrenia</taxon>
    </lineage>
</organism>
<dbReference type="InterPro" id="IPR016047">
    <property type="entry name" value="M23ase_b-sheet_dom"/>
</dbReference>
<dbReference type="PANTHER" id="PTHR21666">
    <property type="entry name" value="PEPTIDASE-RELATED"/>
    <property type="match status" value="1"/>
</dbReference>
<dbReference type="Proteomes" id="UP000647416">
    <property type="component" value="Unassembled WGS sequence"/>
</dbReference>
<dbReference type="InterPro" id="IPR050570">
    <property type="entry name" value="Cell_wall_metabolism_enzyme"/>
</dbReference>
<feature type="domain" description="M23ase beta-sheet core" evidence="2">
    <location>
        <begin position="179"/>
        <end position="273"/>
    </location>
</feature>
<dbReference type="Pfam" id="PF01551">
    <property type="entry name" value="Peptidase_M23"/>
    <property type="match status" value="1"/>
</dbReference>
<feature type="region of interest" description="Disordered" evidence="1">
    <location>
        <begin position="100"/>
        <end position="153"/>
    </location>
</feature>